<dbReference type="PANTHER" id="PTHR43289">
    <property type="entry name" value="MITOGEN-ACTIVATED PROTEIN KINASE KINASE KINASE 20-RELATED"/>
    <property type="match status" value="1"/>
</dbReference>
<protein>
    <submittedName>
        <fullName evidence="8">Serine/threonine protein kinase</fullName>
    </submittedName>
</protein>
<keyword evidence="4 5" id="KW-0067">ATP-binding</keyword>
<dbReference type="Gene3D" id="1.10.510.10">
    <property type="entry name" value="Transferase(Phosphotransferase) domain 1"/>
    <property type="match status" value="1"/>
</dbReference>
<evidence type="ECO:0000256" key="1">
    <source>
        <dbReference type="ARBA" id="ARBA00022679"/>
    </source>
</evidence>
<feature type="domain" description="Protein kinase" evidence="7">
    <location>
        <begin position="27"/>
        <end position="302"/>
    </location>
</feature>
<feature type="compositionally biased region" description="Pro residues" evidence="6">
    <location>
        <begin position="1173"/>
        <end position="1183"/>
    </location>
</feature>
<dbReference type="Gene3D" id="3.30.200.20">
    <property type="entry name" value="Phosphorylase Kinase, domain 1"/>
    <property type="match status" value="1"/>
</dbReference>
<dbReference type="Pfam" id="PF00069">
    <property type="entry name" value="Pkinase"/>
    <property type="match status" value="1"/>
</dbReference>
<dbReference type="EMBL" id="CP012333">
    <property type="protein sequence ID" value="AKV01915.1"/>
    <property type="molecule type" value="Genomic_DNA"/>
</dbReference>
<dbReference type="SUPFAM" id="SSF52540">
    <property type="entry name" value="P-loop containing nucleoside triphosphate hydrolases"/>
    <property type="match status" value="1"/>
</dbReference>
<dbReference type="PROSITE" id="PS00107">
    <property type="entry name" value="PROTEIN_KINASE_ATP"/>
    <property type="match status" value="1"/>
</dbReference>
<dbReference type="PROSITE" id="PS50011">
    <property type="entry name" value="PROTEIN_KINASE_DOM"/>
    <property type="match status" value="1"/>
</dbReference>
<keyword evidence="8" id="KW-0723">Serine/threonine-protein kinase</keyword>
<dbReference type="SUPFAM" id="SSF56112">
    <property type="entry name" value="Protein kinase-like (PK-like)"/>
    <property type="match status" value="1"/>
</dbReference>
<reference evidence="8 9" key="1">
    <citation type="submission" date="2015-08" db="EMBL/GenBank/DDBJ databases">
        <authorList>
            <person name="Babu N.S."/>
            <person name="Beckwith C.J."/>
            <person name="Beseler K.G."/>
            <person name="Brison A."/>
            <person name="Carone J.V."/>
            <person name="Caskin T.P."/>
            <person name="Diamond M."/>
            <person name="Durham M.E."/>
            <person name="Foxe J.M."/>
            <person name="Go M."/>
            <person name="Henderson B.A."/>
            <person name="Jones I.B."/>
            <person name="McGettigan J.A."/>
            <person name="Micheletti S.J."/>
            <person name="Nasrallah M.E."/>
            <person name="Ortiz D."/>
            <person name="Piller C.R."/>
            <person name="Privatt S.R."/>
            <person name="Schneider S.L."/>
            <person name="Sharp S."/>
            <person name="Smith T.C."/>
            <person name="Stanton J.D."/>
            <person name="Ullery H.E."/>
            <person name="Wilson R.J."/>
            <person name="Serrano M.G."/>
            <person name="Buck G."/>
            <person name="Lee V."/>
            <person name="Wang Y."/>
            <person name="Carvalho R."/>
            <person name="Voegtly L."/>
            <person name="Shi R."/>
            <person name="Duckworth R."/>
            <person name="Johnson A."/>
            <person name="Loviza R."/>
            <person name="Walstead R."/>
            <person name="Shah Z."/>
            <person name="Kiflezghi M."/>
            <person name="Wade K."/>
            <person name="Ball S.L."/>
            <person name="Bradley K.W."/>
            <person name="Asai D.J."/>
            <person name="Bowman C.A."/>
            <person name="Russell D.A."/>
            <person name="Pope W.H."/>
            <person name="Jacobs-Sera D."/>
            <person name="Hendrix R.W."/>
            <person name="Hatfull G.F."/>
        </authorList>
    </citation>
    <scope>NUCLEOTIDE SEQUENCE [LARGE SCALE GENOMIC DNA]</scope>
    <source>
        <strain evidence="8 9">DSM 27648</strain>
    </source>
</reference>
<dbReference type="InterPro" id="IPR000719">
    <property type="entry name" value="Prot_kinase_dom"/>
</dbReference>
<dbReference type="InterPro" id="IPR017441">
    <property type="entry name" value="Protein_kinase_ATP_BS"/>
</dbReference>
<proteinExistence type="predicted"/>
<feature type="binding site" evidence="5">
    <location>
        <position position="56"/>
    </location>
    <ligand>
        <name>ATP</name>
        <dbReference type="ChEBI" id="CHEBI:30616"/>
    </ligand>
</feature>
<dbReference type="InterPro" id="IPR027417">
    <property type="entry name" value="P-loop_NTPase"/>
</dbReference>
<dbReference type="InterPro" id="IPR011009">
    <property type="entry name" value="Kinase-like_dom_sf"/>
</dbReference>
<keyword evidence="1" id="KW-0808">Transferase</keyword>
<dbReference type="InterPro" id="IPR011990">
    <property type="entry name" value="TPR-like_helical_dom_sf"/>
</dbReference>
<dbReference type="InterPro" id="IPR008271">
    <property type="entry name" value="Ser/Thr_kinase_AS"/>
</dbReference>
<evidence type="ECO:0000313" key="8">
    <source>
        <dbReference type="EMBL" id="AKV01915.1"/>
    </source>
</evidence>
<dbReference type="STRING" id="1391654.AKJ09_08578"/>
<keyword evidence="9" id="KW-1185">Reference proteome</keyword>
<dbReference type="SMART" id="SM00220">
    <property type="entry name" value="S_TKc"/>
    <property type="match status" value="1"/>
</dbReference>
<dbReference type="KEGG" id="llu:AKJ09_08578"/>
<organism evidence="8 9">
    <name type="scientific">Labilithrix luteola</name>
    <dbReference type="NCBI Taxonomy" id="1391654"/>
    <lineage>
        <taxon>Bacteria</taxon>
        <taxon>Pseudomonadati</taxon>
        <taxon>Myxococcota</taxon>
        <taxon>Polyangia</taxon>
        <taxon>Polyangiales</taxon>
        <taxon>Labilitrichaceae</taxon>
        <taxon>Labilithrix</taxon>
    </lineage>
</organism>
<dbReference type="SUPFAM" id="SSF48452">
    <property type="entry name" value="TPR-like"/>
    <property type="match status" value="1"/>
</dbReference>
<dbReference type="Proteomes" id="UP000064967">
    <property type="component" value="Chromosome"/>
</dbReference>
<accession>A0A0K1Q916</accession>
<evidence type="ECO:0000256" key="4">
    <source>
        <dbReference type="ARBA" id="ARBA00022840"/>
    </source>
</evidence>
<feature type="region of interest" description="Disordered" evidence="6">
    <location>
        <begin position="1163"/>
        <end position="1183"/>
    </location>
</feature>
<evidence type="ECO:0000259" key="7">
    <source>
        <dbReference type="PROSITE" id="PS50011"/>
    </source>
</evidence>
<dbReference type="PROSITE" id="PS00108">
    <property type="entry name" value="PROTEIN_KINASE_ST"/>
    <property type="match status" value="1"/>
</dbReference>
<evidence type="ECO:0000256" key="5">
    <source>
        <dbReference type="PROSITE-ProRule" id="PRU10141"/>
    </source>
</evidence>
<dbReference type="Pfam" id="PF13191">
    <property type="entry name" value="AAA_16"/>
    <property type="match status" value="1"/>
</dbReference>
<gene>
    <name evidence="8" type="ORF">AKJ09_08578</name>
</gene>
<evidence type="ECO:0000256" key="2">
    <source>
        <dbReference type="ARBA" id="ARBA00022741"/>
    </source>
</evidence>
<dbReference type="InterPro" id="IPR041664">
    <property type="entry name" value="AAA_16"/>
</dbReference>
<dbReference type="Gene3D" id="1.25.40.10">
    <property type="entry name" value="Tetratricopeptide repeat domain"/>
    <property type="match status" value="1"/>
</dbReference>
<keyword evidence="3 8" id="KW-0418">Kinase</keyword>
<dbReference type="GO" id="GO:0005524">
    <property type="term" value="F:ATP binding"/>
    <property type="evidence" value="ECO:0007669"/>
    <property type="project" value="UniProtKB-UniRule"/>
</dbReference>
<dbReference type="AlphaFoldDB" id="A0A0K1Q916"/>
<dbReference type="OrthoDB" id="5477118at2"/>
<dbReference type="CDD" id="cd14014">
    <property type="entry name" value="STKc_PknB_like"/>
    <property type="match status" value="1"/>
</dbReference>
<evidence type="ECO:0000313" key="9">
    <source>
        <dbReference type="Proteomes" id="UP000064967"/>
    </source>
</evidence>
<dbReference type="PANTHER" id="PTHR43289:SF6">
    <property type="entry name" value="SERINE_THREONINE-PROTEIN KINASE NEKL-3"/>
    <property type="match status" value="1"/>
</dbReference>
<keyword evidence="2 5" id="KW-0547">Nucleotide-binding</keyword>
<name>A0A0K1Q916_9BACT</name>
<evidence type="ECO:0000256" key="6">
    <source>
        <dbReference type="SAM" id="MobiDB-lite"/>
    </source>
</evidence>
<dbReference type="GO" id="GO:0004674">
    <property type="term" value="F:protein serine/threonine kinase activity"/>
    <property type="evidence" value="ECO:0007669"/>
    <property type="project" value="UniProtKB-KW"/>
</dbReference>
<dbReference type="RefSeq" id="WP_146652921.1">
    <property type="nucleotide sequence ID" value="NZ_CP012333.1"/>
</dbReference>
<evidence type="ECO:0000256" key="3">
    <source>
        <dbReference type="ARBA" id="ARBA00022777"/>
    </source>
</evidence>
<sequence>MTQGQKAPKSADDAKKSEIGTVLASRYEVLRELGRGGMGVVYLCKDLVSHERVALKRLRPPEEAKATRSEESWWFQQEARAVASLEHPAIVRARDFGTLHDGSPYLVMDALPGRSVHEWMHTTTMPWSVIWALVDQVLAGLAHAHARHIIHGDLKPSNVMLDLASTGRGPRAYVLDLGLAWLRETRHDSRLDGAPEPELAVHAGAGTVGWVAPEQIRKQATLVGPATDLYALGCIMYRVLTGKEVFEGTAQEVLRAHKRTPVPPPTLPDGVPPQAGMFIQRLLAKKPWHRFELAADARRVWAQFRPRHAPTLEETVASAPVPPPEPSSTPEMGRAVAAARSLAPGLLSLRPSPMVARDPERQDLMDVVLSVCAGQSPQHRMIALIGEAGVGKSRLAEWACEQVHERGLMWPLRARYGRTPSPLDGLTGAVNSFYGLQGADRETVEQTLLDRWEVDKADGEELAWVAATAEWLRPTPPGTVPPLGPTGKRFVLDTPELRFAVARRTLERIGTDRPVLIWFDDLHLTSANTFETLSRMKRDAPRLRLLIIATARSESLETDLDAAVRMEALRAEWGGKVLDLRPLGVEETEVLLRATLPLQESAVQAAVAQSRGNPLFALQLLHAWAGGGYFTLEGGKYKVPDEALHGRAITTADLWDERLRAVPTDLRLAAYAAAALGDDVRGVVLKSLLGALGMDPRDALVALTRAQILLASGNDQFRWPHALLQEHLLGRLHERNDAPAIFRLAANALALHPEVGSRRIMKHRVRNLLRAGDDDVAARLMFNFIEGAWARGRDTAATLKDLTMLDGRVSGAAAAEYAYWRAEALRHIGKLEEAREHGETSRRAFEQAGDRTKEAHALRLLGHLASDQGAPAQGRLQVALAISRFEELKDDRGLAAALVVLGEIDYLLGEHSRAREVLLEASQRCDAVGDMLGGAQCFILLAMIETAVGGYRRARDLVIHSRQAFDAIGYRLGIAQCDVVLGHADHRAFDMDAARARALSARAAFRELMNPRGEAACERLLALIAIDTDDFAAGGAHASVAAKIFERLQDPWGDLEARLLLAQVALAKGDPQAKQLAQDCEKIVLDEAEPRQHRHLTLAWLAQTEQRWQDAANEIDRARAAFGDKARCGDHTPQLLKRFSKMNWQGPAAGKVEQWLEIVENANPDESVSSRWPTPPRSAPDVS</sequence>